<evidence type="ECO:0000313" key="13">
    <source>
        <dbReference type="Proteomes" id="UP000694941"/>
    </source>
</evidence>
<dbReference type="InterPro" id="IPR039011">
    <property type="entry name" value="IRS"/>
</dbReference>
<evidence type="ECO:0000313" key="19">
    <source>
        <dbReference type="RefSeq" id="XP_022255497.1"/>
    </source>
</evidence>
<comment type="subunit">
    <text evidence="1">Bindings to phosphatidylinositol 3-kinase and SHP2.</text>
</comment>
<dbReference type="InterPro" id="IPR001849">
    <property type="entry name" value="PH_domain"/>
</dbReference>
<dbReference type="PROSITE" id="PS51064">
    <property type="entry name" value="IRS_PTB"/>
    <property type="match status" value="1"/>
</dbReference>
<keyword evidence="3" id="KW-0597">Phosphoprotein</keyword>
<keyword evidence="13" id="KW-1185">Reference proteome</keyword>
<dbReference type="CDD" id="cd01204">
    <property type="entry name" value="PTB_IRS"/>
    <property type="match status" value="1"/>
</dbReference>
<evidence type="ECO:0000259" key="11">
    <source>
        <dbReference type="PROSITE" id="PS50003"/>
    </source>
</evidence>
<feature type="compositionally biased region" description="Polar residues" evidence="10">
    <location>
        <begin position="662"/>
        <end position="693"/>
    </location>
</feature>
<dbReference type="RefSeq" id="XP_022255498.1">
    <property type="nucleotide sequence ID" value="XM_022399790.1"/>
</dbReference>
<dbReference type="RefSeq" id="XP_022255494.1">
    <property type="nucleotide sequence ID" value="XM_022399786.1"/>
</dbReference>
<dbReference type="Pfam" id="PF02174">
    <property type="entry name" value="IRS"/>
    <property type="match status" value="1"/>
</dbReference>
<dbReference type="PANTHER" id="PTHR10614">
    <property type="entry name" value="INSULIN RECEPTOR SUBSTRATE"/>
    <property type="match status" value="1"/>
</dbReference>
<evidence type="ECO:0000313" key="18">
    <source>
        <dbReference type="RefSeq" id="XP_022255495.1"/>
    </source>
</evidence>
<protein>
    <recommendedName>
        <fullName evidence="2">Insulin receptor substrate 1</fullName>
    </recommendedName>
    <alternativeName>
        <fullName evidence="8">Protein chico</fullName>
    </alternativeName>
</protein>
<evidence type="ECO:0000313" key="14">
    <source>
        <dbReference type="RefSeq" id="XP_022255491.1"/>
    </source>
</evidence>
<feature type="compositionally biased region" description="Polar residues" evidence="10">
    <location>
        <begin position="914"/>
        <end position="938"/>
    </location>
</feature>
<dbReference type="GeneID" id="106471164"/>
<gene>
    <name evidence="14 15 16 17 18 19 20 21" type="primary">LOC106471164</name>
</gene>
<comment type="function">
    <text evidence="9">Activates phosphatidylinositol 3-kinase when bound to the regulatory p85 subunit. May mediate the control of various cellular processes by insulin-like peptides. When phosphorylated by the insulin receptor binds specifically to various cellular proteins containing SH2 domains. Involved in control of cell proliferation, cell size, and body and organ growth throughout development. Also has a role in a signaling pathway controlling the physiological response required to endure periods of low nutrient conditions. Insulin/insulin-like growth factor (IGF) signaling pathway has a role in regulating aging and is necessary in the ovary for vitellogenic maturation.</text>
</comment>
<dbReference type="Gene3D" id="2.30.29.30">
    <property type="entry name" value="Pleckstrin-homology domain (PH domain)/Phosphotyrosine-binding domain (PTB)"/>
    <property type="match status" value="2"/>
</dbReference>
<feature type="region of interest" description="Disordered" evidence="10">
    <location>
        <begin position="892"/>
        <end position="941"/>
    </location>
</feature>
<dbReference type="SMART" id="SM01244">
    <property type="entry name" value="IRS"/>
    <property type="match status" value="1"/>
</dbReference>
<dbReference type="InterPro" id="IPR011993">
    <property type="entry name" value="PH-like_dom_sf"/>
</dbReference>
<reference evidence="14 15" key="1">
    <citation type="submission" date="2025-05" db="UniProtKB">
        <authorList>
            <consortium name="RefSeq"/>
        </authorList>
    </citation>
    <scope>IDENTIFICATION</scope>
    <source>
        <tissue evidence="14 15">Muscle</tissue>
    </source>
</reference>
<evidence type="ECO:0000256" key="7">
    <source>
        <dbReference type="ARBA" id="ARBA00022943"/>
    </source>
</evidence>
<keyword evidence="7" id="KW-0896">Oogenesis</keyword>
<evidence type="ECO:0000256" key="3">
    <source>
        <dbReference type="ARBA" id="ARBA00022553"/>
    </source>
</evidence>
<evidence type="ECO:0000256" key="1">
    <source>
        <dbReference type="ARBA" id="ARBA00011440"/>
    </source>
</evidence>
<evidence type="ECO:0000256" key="6">
    <source>
        <dbReference type="ARBA" id="ARBA00022782"/>
    </source>
</evidence>
<feature type="compositionally biased region" description="Polar residues" evidence="10">
    <location>
        <begin position="612"/>
        <end position="626"/>
    </location>
</feature>
<proteinExistence type="predicted"/>
<feature type="domain" description="IRS-type PTB" evidence="12">
    <location>
        <begin position="75"/>
        <end position="182"/>
    </location>
</feature>
<evidence type="ECO:0000256" key="8">
    <source>
        <dbReference type="ARBA" id="ARBA00033282"/>
    </source>
</evidence>
<dbReference type="InterPro" id="IPR002404">
    <property type="entry name" value="IRS_PTB"/>
</dbReference>
<feature type="compositionally biased region" description="Low complexity" evidence="10">
    <location>
        <begin position="995"/>
        <end position="1011"/>
    </location>
</feature>
<dbReference type="RefSeq" id="XP_022255492.1">
    <property type="nucleotide sequence ID" value="XM_022399784.1"/>
</dbReference>
<feature type="region of interest" description="Disordered" evidence="10">
    <location>
        <begin position="607"/>
        <end position="697"/>
    </location>
</feature>
<evidence type="ECO:0000256" key="9">
    <source>
        <dbReference type="ARBA" id="ARBA00046145"/>
    </source>
</evidence>
<dbReference type="PRINTS" id="PR00628">
    <property type="entry name" value="INSULINRSI"/>
</dbReference>
<feature type="domain" description="PH" evidence="11">
    <location>
        <begin position="1"/>
        <end position="60"/>
    </location>
</feature>
<evidence type="ECO:0000256" key="2">
    <source>
        <dbReference type="ARBA" id="ARBA00015710"/>
    </source>
</evidence>
<feature type="region of interest" description="Disordered" evidence="10">
    <location>
        <begin position="181"/>
        <end position="208"/>
    </location>
</feature>
<evidence type="ECO:0000313" key="20">
    <source>
        <dbReference type="RefSeq" id="XP_022255498.1"/>
    </source>
</evidence>
<dbReference type="PANTHER" id="PTHR10614:SF13">
    <property type="entry name" value="INSULIN RECEPTOR SUBSTRATE 1"/>
    <property type="match status" value="1"/>
</dbReference>
<dbReference type="SUPFAM" id="SSF50729">
    <property type="entry name" value="PH domain-like"/>
    <property type="match status" value="2"/>
</dbReference>
<evidence type="ECO:0000313" key="17">
    <source>
        <dbReference type="RefSeq" id="XP_022255494.1"/>
    </source>
</evidence>
<evidence type="ECO:0000256" key="4">
    <source>
        <dbReference type="ARBA" id="ARBA00022604"/>
    </source>
</evidence>
<sequence length="1119" mass="122077">MGTPPKRKIAIKTCFNINRKLDARQKFAIALYTKDDCFGLVADNQLEMEKWINALLELQHNGCEEDKDAKPKPHFEHVWQVTVKPKGLGSSRKITGQHRLCLTTSSLSLFKMNTHCDHNETLEFPLMSIRRCGHSDCFFFMEVGRSAVTGAGELWMQSEDRIIAQNMHEAILGAMKLSRSKDELGPMSRPRSASTSENSKPISSRRHGGVVSYQVQSMSLERTPGLPSIRKRCDSMPARARTCSEGQRDLISNSPQSGGCYSSPSWALHRGENLRPQSTYARAVSYSPPSIVNIGLTGACSTDSIGSGLSTDECEGSPSDFHFGRYIHPPGELSLHTEPPIKEEMPDDYLLMEPGQEDLVPTETIDVGLSLSNISYTPTIPCTTSNVISPPVSGNHQELASPSPSSIQESYIPMSPGKSFLTDQFLATSRSSSNASEPPVTHVSQLNTPDGYIPMAPQEEISLKNLASNTSGATEEGYLDMEHISSSLPKPNTCVAGYIEMVSPRRNTQSLQDVTFQNLVTATKQEEFHLDKVKSYFSPSEDDFSDHIKPVRAYSIGSRPQLQKSRLGVHLDQFRVRAFSVGSQATKGMAKRQDTIESELGTLKFMDEKNSKSSSAPLLPSRSQLSAGKGNYCDDLMEMDYSPAPKVEVTPDQEQPDAGKTFKQQQSSSHPSFGTSPTPLLPNSSQQPENKINNVDERAERRRYVCMTYGTKASGNYIEMALNKGYVEMVNSESILPDKDINLASSRKSCDTGYMNMEKKYTENDSKTQKITVNDKILSTSITNQKYTTDIRTDVSSVKSSKEPKSEPTNIYGDYVNLDLSRTNFVASSVSASFVAPKPTSVPEYENIQLGTPTKTPPLSVSPSLSPSVSDYTVMAAVQTLVTERVTVPCPSTNRSLSCSSGVGNRSLPRVGTKNKQTPNGQTRKSLPSRSPQSTIRKQMSAPVAPLALKFDVRKSSCPALHKSPAISPVLAGRSLLAPTSGSPTPPIKSRSPDRSSQSSLSSLVDEGSSGHSSPMPILASSSQLTGAKDRHSLAEATYENISFGPSAGGDCELNYASLDLASTPTELDKTPKSPHAISSSQLLVTEDNEEHPLSYAQIDFTKSEGLRNTSDCLREGRV</sequence>
<evidence type="ECO:0000313" key="21">
    <source>
        <dbReference type="RefSeq" id="XP_022255499.1"/>
    </source>
</evidence>
<name>A0ABM1THY9_LIMPO</name>
<keyword evidence="6" id="KW-0221">Differentiation</keyword>
<dbReference type="RefSeq" id="XP_022255491.1">
    <property type="nucleotide sequence ID" value="XM_022399783.1"/>
</dbReference>
<evidence type="ECO:0000313" key="15">
    <source>
        <dbReference type="RefSeq" id="XP_022255492.1"/>
    </source>
</evidence>
<dbReference type="RefSeq" id="XP_022255493.1">
    <property type="nucleotide sequence ID" value="XM_022399785.1"/>
</dbReference>
<evidence type="ECO:0000256" key="10">
    <source>
        <dbReference type="SAM" id="MobiDB-lite"/>
    </source>
</evidence>
<dbReference type="Proteomes" id="UP000694941">
    <property type="component" value="Unplaced"/>
</dbReference>
<organism evidence="13 18">
    <name type="scientific">Limulus polyphemus</name>
    <name type="common">Atlantic horseshoe crab</name>
    <dbReference type="NCBI Taxonomy" id="6850"/>
    <lineage>
        <taxon>Eukaryota</taxon>
        <taxon>Metazoa</taxon>
        <taxon>Ecdysozoa</taxon>
        <taxon>Arthropoda</taxon>
        <taxon>Chelicerata</taxon>
        <taxon>Merostomata</taxon>
        <taxon>Xiphosura</taxon>
        <taxon>Limulidae</taxon>
        <taxon>Limulus</taxon>
    </lineage>
</organism>
<evidence type="ECO:0000313" key="16">
    <source>
        <dbReference type="RefSeq" id="XP_022255493.1"/>
    </source>
</evidence>
<keyword evidence="5" id="KW-0677">Repeat</keyword>
<dbReference type="RefSeq" id="XP_022255499.1">
    <property type="nucleotide sequence ID" value="XM_022399791.1"/>
</dbReference>
<dbReference type="RefSeq" id="XP_022255495.1">
    <property type="nucleotide sequence ID" value="XM_022399787.1"/>
</dbReference>
<evidence type="ECO:0000256" key="5">
    <source>
        <dbReference type="ARBA" id="ARBA00022737"/>
    </source>
</evidence>
<dbReference type="SMART" id="SM00310">
    <property type="entry name" value="PTBI"/>
    <property type="match status" value="1"/>
</dbReference>
<dbReference type="RefSeq" id="XP_022255497.1">
    <property type="nucleotide sequence ID" value="XM_022399789.1"/>
</dbReference>
<evidence type="ECO:0000259" key="12">
    <source>
        <dbReference type="PROSITE" id="PS51064"/>
    </source>
</evidence>
<keyword evidence="4" id="KW-0341">Growth regulation</keyword>
<feature type="region of interest" description="Disordered" evidence="10">
    <location>
        <begin position="975"/>
        <end position="1025"/>
    </location>
</feature>
<accession>A0ABM1THY9</accession>
<dbReference type="PROSITE" id="PS50003">
    <property type="entry name" value="PH_DOMAIN"/>
    <property type="match status" value="1"/>
</dbReference>
<feature type="compositionally biased region" description="Polar residues" evidence="10">
    <location>
        <begin position="892"/>
        <end position="904"/>
    </location>
</feature>
<feature type="compositionally biased region" description="Polar residues" evidence="10">
    <location>
        <begin position="191"/>
        <end position="202"/>
    </location>
</feature>